<dbReference type="Gene3D" id="2.60.420.10">
    <property type="entry name" value="Maltose phosphorylase, domain 3"/>
    <property type="match status" value="1"/>
</dbReference>
<dbReference type="InterPro" id="IPR008928">
    <property type="entry name" value="6-hairpin_glycosidase_sf"/>
</dbReference>
<dbReference type="Gene3D" id="2.60.120.260">
    <property type="entry name" value="Galactose-binding domain-like"/>
    <property type="match status" value="1"/>
</dbReference>
<feature type="domain" description="Alpha-L-rhamnosidase C-terminal" evidence="3">
    <location>
        <begin position="471"/>
        <end position="536"/>
    </location>
</feature>
<dbReference type="InterPro" id="IPR035396">
    <property type="entry name" value="Bac_rhamnosid6H"/>
</dbReference>
<evidence type="ECO:0000259" key="2">
    <source>
        <dbReference type="Pfam" id="PF17389"/>
    </source>
</evidence>
<proteinExistence type="predicted"/>
<evidence type="ECO:0000259" key="3">
    <source>
        <dbReference type="Pfam" id="PF17390"/>
    </source>
</evidence>
<dbReference type="Pfam" id="PF17390">
    <property type="entry name" value="Bac_rhamnosid_C"/>
    <property type="match status" value="1"/>
</dbReference>
<accession>A0A1M4ZYW3</accession>
<keyword evidence="5" id="KW-1185">Reference proteome</keyword>
<dbReference type="AlphaFoldDB" id="A0A1M4ZYW3"/>
<reference evidence="4 5" key="1">
    <citation type="submission" date="2016-11" db="EMBL/GenBank/DDBJ databases">
        <authorList>
            <person name="Jaros S."/>
            <person name="Januszkiewicz K."/>
            <person name="Wedrychowicz H."/>
        </authorList>
    </citation>
    <scope>NUCLEOTIDE SEQUENCE [LARGE SCALE GENOMIC DNA]</scope>
    <source>
        <strain evidence="4 5">DSM 17918</strain>
    </source>
</reference>
<dbReference type="GO" id="GO:0005975">
    <property type="term" value="P:carbohydrate metabolic process"/>
    <property type="evidence" value="ECO:0007669"/>
    <property type="project" value="InterPro"/>
</dbReference>
<evidence type="ECO:0000313" key="4">
    <source>
        <dbReference type="EMBL" id="SHF23037.1"/>
    </source>
</evidence>
<gene>
    <name evidence="4" type="ORF">SAMN02746089_01520</name>
</gene>
<dbReference type="PANTHER" id="PTHR34987:SF2">
    <property type="entry name" value="B, PUTATIVE (AFU_ORTHOLOGUE AFUA_7G05040)-RELATED"/>
    <property type="match status" value="1"/>
</dbReference>
<sequence>MIAQLEEKDMQFVAIYKRQGMNDMRVMPHSNASFILDAGMLTTGFPVIQVRGGKNSRIKLTYSEALYVDGRKTPYHVPDKGDVEGIFDVVISSGKVTYYEPILWRTFRYVKVDIETFDEELFIEDIHYRFISYPLKEVATYQSSDPLHKKMWDMSWWTVRLCTHETFEDCPYYEQMQYAGDSQVVSLVAGYVSGDWSLTRQAVLHFDWSRDYEGITKSRYPSVVPQKIPSWSILWVVMVSDYYLHTADKETTERCLDGINATLHWLEKYLNNSYLLEKLPYWKVVDWVKEWKHPNGCPPGAEGGVTALISLQYAYALMKAAELFREFGREREADHFMNIRDKITEEVRRSCWSDEHKLYRDRPGYDEFSELGNAWAILSEAATPEQAKAIASQIGVNPILAKSTLYGRFYVFRALSKADSYDDVAPRLFTMWHSMMKTDLTTWPEDPYFARSYCHAWSSTPIYEFLSEILGIKPLKPGFKEVLIKPHILNLTGAEGSVPTMYGVIHVRWEIVDGEFTISVKLPDGVKGKIVLPNGQVHFCLSSL</sequence>
<dbReference type="InterPro" id="IPR012341">
    <property type="entry name" value="6hp_glycosidase-like_sf"/>
</dbReference>
<dbReference type="Pfam" id="PF05592">
    <property type="entry name" value="Bac_rhamnosid"/>
    <property type="match status" value="1"/>
</dbReference>
<evidence type="ECO:0000313" key="5">
    <source>
        <dbReference type="Proteomes" id="UP000184088"/>
    </source>
</evidence>
<feature type="domain" description="Alpha-L-rhamnosidase six-hairpin glycosidase" evidence="2">
    <location>
        <begin position="137"/>
        <end position="393"/>
    </location>
</feature>
<dbReference type="SUPFAM" id="SSF48208">
    <property type="entry name" value="Six-hairpin glycosidases"/>
    <property type="match status" value="1"/>
</dbReference>
<dbReference type="InterPro" id="IPR035398">
    <property type="entry name" value="Bac_rhamnosid_C"/>
</dbReference>
<dbReference type="EMBL" id="FQVH01000015">
    <property type="protein sequence ID" value="SHF23037.1"/>
    <property type="molecule type" value="Genomic_DNA"/>
</dbReference>
<dbReference type="Proteomes" id="UP000184088">
    <property type="component" value="Unassembled WGS sequence"/>
</dbReference>
<evidence type="ECO:0000259" key="1">
    <source>
        <dbReference type="Pfam" id="PF05592"/>
    </source>
</evidence>
<organism evidence="4 5">
    <name type="scientific">Caldanaerobius fijiensis DSM 17918</name>
    <dbReference type="NCBI Taxonomy" id="1121256"/>
    <lineage>
        <taxon>Bacteria</taxon>
        <taxon>Bacillati</taxon>
        <taxon>Bacillota</taxon>
        <taxon>Clostridia</taxon>
        <taxon>Thermoanaerobacterales</taxon>
        <taxon>Thermoanaerobacteraceae</taxon>
        <taxon>Caldanaerobius</taxon>
    </lineage>
</organism>
<dbReference type="Gene3D" id="1.50.10.10">
    <property type="match status" value="1"/>
</dbReference>
<dbReference type="Pfam" id="PF17389">
    <property type="entry name" value="Bac_rhamnosid6H"/>
    <property type="match status" value="1"/>
</dbReference>
<dbReference type="STRING" id="1121256.SAMN02746089_01520"/>
<feature type="domain" description="Alpha-L-rhamnosidase concanavalin-like" evidence="1">
    <location>
        <begin position="32"/>
        <end position="130"/>
    </location>
</feature>
<dbReference type="PANTHER" id="PTHR34987">
    <property type="entry name" value="C, PUTATIVE (AFU_ORTHOLOGUE AFUA_3G02880)-RELATED"/>
    <property type="match status" value="1"/>
</dbReference>
<protein>
    <submittedName>
        <fullName evidence="4">Alpha-L-rhamnosidase</fullName>
    </submittedName>
</protein>
<name>A0A1M4ZYW3_9THEO</name>
<dbReference type="InterPro" id="IPR008902">
    <property type="entry name" value="Rhamnosid_concanavalin"/>
</dbReference>